<dbReference type="Gene3D" id="1.20.1280.50">
    <property type="match status" value="1"/>
</dbReference>
<feature type="non-terminal residue" evidence="2">
    <location>
        <position position="1"/>
    </location>
</feature>
<dbReference type="InterPro" id="IPR056021">
    <property type="entry name" value="DUF7600"/>
</dbReference>
<feature type="domain" description="F-box" evidence="1">
    <location>
        <begin position="194"/>
        <end position="244"/>
    </location>
</feature>
<dbReference type="Pfam" id="PF00646">
    <property type="entry name" value="F-box"/>
    <property type="match status" value="1"/>
</dbReference>
<evidence type="ECO:0000313" key="3">
    <source>
        <dbReference type="Proteomes" id="UP000288429"/>
    </source>
</evidence>
<dbReference type="InterPro" id="IPR001810">
    <property type="entry name" value="F-box_dom"/>
</dbReference>
<dbReference type="EMBL" id="NIZV01000117">
    <property type="protein sequence ID" value="RSM07201.1"/>
    <property type="molecule type" value="Genomic_DNA"/>
</dbReference>
<protein>
    <recommendedName>
        <fullName evidence="1">F-box domain-containing protein</fullName>
    </recommendedName>
</protein>
<organism evidence="2 3">
    <name type="scientific">Fusarium ambrosium</name>
    <dbReference type="NCBI Taxonomy" id="131363"/>
    <lineage>
        <taxon>Eukaryota</taxon>
        <taxon>Fungi</taxon>
        <taxon>Dikarya</taxon>
        <taxon>Ascomycota</taxon>
        <taxon>Pezizomycotina</taxon>
        <taxon>Sordariomycetes</taxon>
        <taxon>Hypocreomycetidae</taxon>
        <taxon>Hypocreales</taxon>
        <taxon>Nectriaceae</taxon>
        <taxon>Fusarium</taxon>
        <taxon>Fusarium solani species complex</taxon>
    </lineage>
</organism>
<comment type="caution">
    <text evidence="2">The sequence shown here is derived from an EMBL/GenBank/DDBJ whole genome shotgun (WGS) entry which is preliminary data.</text>
</comment>
<keyword evidence="3" id="KW-1185">Reference proteome</keyword>
<dbReference type="Proteomes" id="UP000288429">
    <property type="component" value="Unassembled WGS sequence"/>
</dbReference>
<evidence type="ECO:0000259" key="1">
    <source>
        <dbReference type="PROSITE" id="PS50181"/>
    </source>
</evidence>
<evidence type="ECO:0000313" key="2">
    <source>
        <dbReference type="EMBL" id="RSM07201.1"/>
    </source>
</evidence>
<dbReference type="PROSITE" id="PS50181">
    <property type="entry name" value="FBOX"/>
    <property type="match status" value="1"/>
</dbReference>
<dbReference type="Pfam" id="PF24539">
    <property type="entry name" value="DUF7600"/>
    <property type="match status" value="1"/>
</dbReference>
<accession>A0A428TYW1</accession>
<dbReference type="AlphaFoldDB" id="A0A428TYW1"/>
<name>A0A428TYW1_9HYPO</name>
<gene>
    <name evidence="2" type="ORF">CDV31_008754</name>
</gene>
<dbReference type="InterPro" id="IPR036047">
    <property type="entry name" value="F-box-like_dom_sf"/>
</dbReference>
<dbReference type="SUPFAM" id="SSF81383">
    <property type="entry name" value="F-box domain"/>
    <property type="match status" value="1"/>
</dbReference>
<reference evidence="2 3" key="1">
    <citation type="submission" date="2017-06" db="EMBL/GenBank/DDBJ databases">
        <title>Cmopartive genomic analysis of Ambrosia Fusariam Clade fungi.</title>
        <authorList>
            <person name="Stajich J.E."/>
            <person name="Carrillo J."/>
            <person name="Kijimoto T."/>
            <person name="Eskalen A."/>
            <person name="O'Donnell K."/>
            <person name="Kasson M."/>
        </authorList>
    </citation>
    <scope>NUCLEOTIDE SEQUENCE [LARGE SCALE GENOMIC DNA]</scope>
    <source>
        <strain evidence="2 3">NRRL 20438</strain>
    </source>
</reference>
<proteinExistence type="predicted"/>
<sequence>VVPKEGLWMVRLQAYTDLAPAVPGERLNWRSEIRAVTSERRPSFVRLTGIGYLRYDSLRASDDADVSYTDSQQDLKRYDLPYSFPKQSRTFTFHQSCWEILISQLESLTGQPQEPQRIAKHLFNLLFCLPRDHFHVPFPAHDFGGAFDVCNSPEVLPQPWKFLLADPNACRTRLSRQALNAYPDLFQNSSDGTLDCFSRLPIEVNHFIFDHLPSTDLCNLRLSSREVAGIAKPTQLPQSFWASRFSRDKEMNFFPLKEYFSASTNSTTDWRLLYVRIAHSLQDKTFKGHLRNRQRIWQCVGHLTQCLVPLLKQTRSLRNGRNLEREFASRGYHVGQVARGVDREDASVQGVMGISLFGTQSLLFRAIGYEAKMIQVSVSFITFDCAKYVSGIRVLERCGANATMELCRAGLIMPYSEESIIITPKMRLTGIQVASSISGIVGLGFLLQDEGRPAILRTAGIIENPPDGVGIATLGPRAGHELSGLLIGLDACKFVSLQLLELWTDPGPSERGSSDVTCARPWFWHPAEPHVGDSKTSLHMPEAGTRLSIPTFALDMDFGGADGSRLSRLNRIVAFHDDGGGSFRGFAFFYTDGSEESFGMKDILHTASKRWTCIEQSLALDGPGGERIVKLGMSRDNAGFCKPPQVIKMFTNYGRVLEFRRQTITGILATAQPPNGSLQSLGLRCLADVPAVGLNSRLRPSQTTRTFPTGHCRMNKPPWVLPTSTSCFTYVVLSKIRRIGVSTGIAGRTRRQDHVSGLCFEFWDSGVPVYVGQWFHEVGSLCLERGERVTSFAFWKAHENRLDGDNNGTITGIKISKTSPRQSQVEIRVGSKYDVLVYSFSEKPDERLRRLAWCFDHQRDYIYVPTRK</sequence>